<dbReference type="InterPro" id="IPR011060">
    <property type="entry name" value="RibuloseP-bd_barrel"/>
</dbReference>
<dbReference type="NCBIfam" id="TIGR00566">
    <property type="entry name" value="trpG_papA"/>
    <property type="match status" value="1"/>
</dbReference>
<keyword evidence="11" id="KW-0057">Aromatic amino acid biosynthesis</keyword>
<dbReference type="PRINTS" id="PR00096">
    <property type="entry name" value="GATASE"/>
</dbReference>
<dbReference type="UniPathway" id="UPA00035">
    <property type="reaction ID" value="UER00040"/>
</dbReference>
<dbReference type="Pfam" id="PF00117">
    <property type="entry name" value="GATase"/>
    <property type="match status" value="1"/>
</dbReference>
<dbReference type="InterPro" id="IPR017926">
    <property type="entry name" value="GATASE"/>
</dbReference>
<dbReference type="InterPro" id="IPR029062">
    <property type="entry name" value="Class_I_gatase-like"/>
</dbReference>
<evidence type="ECO:0000256" key="12">
    <source>
        <dbReference type="ARBA" id="ARBA00023239"/>
    </source>
</evidence>
<comment type="pathway">
    <text evidence="2">Amino-acid biosynthesis; L-tryptophan biosynthesis; L-tryptophan from chorismate: step 4/5.</text>
</comment>
<organism evidence="17 18">
    <name type="scientific">Debaryomyces fabryi</name>
    <dbReference type="NCBI Taxonomy" id="58627"/>
    <lineage>
        <taxon>Eukaryota</taxon>
        <taxon>Fungi</taxon>
        <taxon>Dikarya</taxon>
        <taxon>Ascomycota</taxon>
        <taxon>Saccharomycotina</taxon>
        <taxon>Pichiomycetes</taxon>
        <taxon>Debaryomycetaceae</taxon>
        <taxon>Debaryomyces</taxon>
    </lineage>
</organism>
<dbReference type="PRINTS" id="PR00099">
    <property type="entry name" value="CPSGATASE"/>
</dbReference>
<name>A0A0V1Q496_9ASCO</name>
<comment type="catalytic activity">
    <reaction evidence="1">
        <text>1-(2-carboxyphenylamino)-1-deoxy-D-ribulose 5-phosphate + H(+) = (1S,2R)-1-C-(indol-3-yl)glycerol 3-phosphate + CO2 + H2O</text>
        <dbReference type="Rhea" id="RHEA:23476"/>
        <dbReference type="ChEBI" id="CHEBI:15377"/>
        <dbReference type="ChEBI" id="CHEBI:15378"/>
        <dbReference type="ChEBI" id="CHEBI:16526"/>
        <dbReference type="ChEBI" id="CHEBI:58613"/>
        <dbReference type="ChEBI" id="CHEBI:58866"/>
        <dbReference type="EC" id="4.1.1.48"/>
    </reaction>
</comment>
<dbReference type="AlphaFoldDB" id="A0A0V1Q496"/>
<protein>
    <recommendedName>
        <fullName evidence="7">Multifunctional tryptophan biosynthesis protein</fullName>
        <ecNumber evidence="6">4.1.1.48</ecNumber>
        <ecNumber evidence="5">4.1.3.27</ecNumber>
    </recommendedName>
</protein>
<keyword evidence="18" id="KW-1185">Reference proteome</keyword>
<dbReference type="EC" id="4.1.1.48" evidence="6"/>
<dbReference type="EC" id="4.1.3.27" evidence="5"/>
<dbReference type="SUPFAM" id="SSF51366">
    <property type="entry name" value="Ribulose-phoshate binding barrel"/>
    <property type="match status" value="1"/>
</dbReference>
<feature type="domain" description="Indole-3-glycerol phosphate synthase" evidence="16">
    <location>
        <begin position="227"/>
        <end position="503"/>
    </location>
</feature>
<evidence type="ECO:0000256" key="7">
    <source>
        <dbReference type="ARBA" id="ARBA00018819"/>
    </source>
</evidence>
<dbReference type="InterPro" id="IPR013785">
    <property type="entry name" value="Aldolase_TIM"/>
</dbReference>
<keyword evidence="10" id="KW-0315">Glutamine amidotransferase</keyword>
<dbReference type="PROSITE" id="PS51273">
    <property type="entry name" value="GATASE_TYPE_1"/>
    <property type="match status" value="1"/>
</dbReference>
<dbReference type="InterPro" id="IPR006221">
    <property type="entry name" value="TrpG/PapA_dom"/>
</dbReference>
<keyword evidence="13" id="KW-0511">Multifunctional enzyme</keyword>
<dbReference type="Gene3D" id="3.40.50.880">
    <property type="match status" value="1"/>
</dbReference>
<evidence type="ECO:0000313" key="17">
    <source>
        <dbReference type="EMBL" id="KSA03162.1"/>
    </source>
</evidence>
<keyword evidence="9" id="KW-0822">Tryptophan biosynthesis</keyword>
<evidence type="ECO:0000256" key="8">
    <source>
        <dbReference type="ARBA" id="ARBA00022605"/>
    </source>
</evidence>
<keyword evidence="8" id="KW-0028">Amino-acid biosynthesis</keyword>
<dbReference type="PROSITE" id="PS00614">
    <property type="entry name" value="IGPS"/>
    <property type="match status" value="1"/>
</dbReference>
<dbReference type="GO" id="GO:0004049">
    <property type="term" value="F:anthranilate synthase activity"/>
    <property type="evidence" value="ECO:0007669"/>
    <property type="project" value="UniProtKB-EC"/>
</dbReference>
<evidence type="ECO:0000256" key="4">
    <source>
        <dbReference type="ARBA" id="ARBA00011743"/>
    </source>
</evidence>
<dbReference type="GeneID" id="26838068"/>
<dbReference type="SUPFAM" id="SSF52317">
    <property type="entry name" value="Class I glutamine amidotransferase-like"/>
    <property type="match status" value="1"/>
</dbReference>
<evidence type="ECO:0000256" key="1">
    <source>
        <dbReference type="ARBA" id="ARBA00001633"/>
    </source>
</evidence>
<proteinExistence type="predicted"/>
<evidence type="ECO:0000256" key="11">
    <source>
        <dbReference type="ARBA" id="ARBA00023141"/>
    </source>
</evidence>
<evidence type="ECO:0000256" key="3">
    <source>
        <dbReference type="ARBA" id="ARBA00004873"/>
    </source>
</evidence>
<dbReference type="GO" id="GO:0005829">
    <property type="term" value="C:cytosol"/>
    <property type="evidence" value="ECO:0007669"/>
    <property type="project" value="TreeGrafter"/>
</dbReference>
<dbReference type="Gene3D" id="3.20.20.70">
    <property type="entry name" value="Aldolase class I"/>
    <property type="match status" value="1"/>
</dbReference>
<evidence type="ECO:0000259" key="15">
    <source>
        <dbReference type="Pfam" id="PF00117"/>
    </source>
</evidence>
<dbReference type="InterPro" id="IPR050472">
    <property type="entry name" value="Anth_synth/Amidotransfase"/>
</dbReference>
<dbReference type="CDD" id="cd00331">
    <property type="entry name" value="IGPS"/>
    <property type="match status" value="1"/>
</dbReference>
<dbReference type="PANTHER" id="PTHR43418">
    <property type="entry name" value="MULTIFUNCTIONAL TRYPTOPHAN BIOSYNTHESIS PROTEIN-RELATED"/>
    <property type="match status" value="1"/>
</dbReference>
<dbReference type="InterPro" id="IPR001468">
    <property type="entry name" value="Indole-3-GlycerolPSynthase_CS"/>
</dbReference>
<comment type="caution">
    <text evidence="17">The sequence shown here is derived from an EMBL/GenBank/DDBJ whole genome shotgun (WGS) entry which is preliminary data.</text>
</comment>
<dbReference type="Proteomes" id="UP000054251">
    <property type="component" value="Unassembled WGS sequence"/>
</dbReference>
<dbReference type="PRINTS" id="PR00097">
    <property type="entry name" value="ANTSNTHASEII"/>
</dbReference>
<evidence type="ECO:0000259" key="16">
    <source>
        <dbReference type="Pfam" id="PF00218"/>
    </source>
</evidence>
<evidence type="ECO:0000256" key="14">
    <source>
        <dbReference type="ARBA" id="ARBA00047683"/>
    </source>
</evidence>
<sequence length="515" mass="57366">MTSDLLKRHVLMIDNYDSFTWNLYQYLHQSHLCGKVDVYRNDKIDIARIENEIKPDIIFISPGPGHPQTDSGVSRDVIEHFKGKLPIFGVCMGLQCVFDVFGGDVSYAGEIVHGKTTTIKHDGKGMFANVPQSVAVTRYHSLAGTQQTLPDCLEVTASTETSPEIIMGVRHKEYAIEGVQFHPESILTESGQIMIDNLLSVQGGTWKENDASKGAVTPARKENILIKIFEKRKEDYKIIEQLPGKSFEQLQISLSLSVAPSLINFYDRIIYTQKELKQTIILSEFKRASPSKGDINIQAHPGKQALTYATNGCSTISVLTEPKWFKGSLDDMALIRRVIDTPTKEGYKRPAVLRKEFIFNKYQILEARLAGADTVLLIVKMLMNSHILQELYEYSLSLGMVPLVEVNDASELDLAVKLTYKGDNKEPLVIGVNNRNLSTFDVDLGTTSSLVDAAKNKSGRKGDVLVLALSGITNVDDVKKYKYEDNVDGFLIGESLMRAEEQGRAGDFLNELCTC</sequence>
<dbReference type="EMBL" id="LMYN01000013">
    <property type="protein sequence ID" value="KSA03162.1"/>
    <property type="molecule type" value="Genomic_DNA"/>
</dbReference>
<evidence type="ECO:0000256" key="5">
    <source>
        <dbReference type="ARBA" id="ARBA00012266"/>
    </source>
</evidence>
<keyword evidence="12" id="KW-0456">Lyase</keyword>
<accession>A0A0V1Q496</accession>
<evidence type="ECO:0000256" key="10">
    <source>
        <dbReference type="ARBA" id="ARBA00022962"/>
    </source>
</evidence>
<evidence type="ECO:0000256" key="13">
    <source>
        <dbReference type="ARBA" id="ARBA00023268"/>
    </source>
</evidence>
<dbReference type="GO" id="GO:0000162">
    <property type="term" value="P:L-tryptophan biosynthetic process"/>
    <property type="evidence" value="ECO:0007669"/>
    <property type="project" value="UniProtKB-UniPathway"/>
</dbReference>
<comment type="catalytic activity">
    <reaction evidence="14">
        <text>chorismate + L-glutamine = anthranilate + pyruvate + L-glutamate + H(+)</text>
        <dbReference type="Rhea" id="RHEA:21732"/>
        <dbReference type="ChEBI" id="CHEBI:15361"/>
        <dbReference type="ChEBI" id="CHEBI:15378"/>
        <dbReference type="ChEBI" id="CHEBI:16567"/>
        <dbReference type="ChEBI" id="CHEBI:29748"/>
        <dbReference type="ChEBI" id="CHEBI:29985"/>
        <dbReference type="ChEBI" id="CHEBI:58359"/>
        <dbReference type="EC" id="4.1.3.27"/>
    </reaction>
</comment>
<comment type="pathway">
    <text evidence="3">Amino-acid biosynthesis; L-tryptophan biosynthesis; L-tryptophan from chorismate: step 1/5.</text>
</comment>
<evidence type="ECO:0000256" key="2">
    <source>
        <dbReference type="ARBA" id="ARBA00004696"/>
    </source>
</evidence>
<evidence type="ECO:0000256" key="6">
    <source>
        <dbReference type="ARBA" id="ARBA00012362"/>
    </source>
</evidence>
<dbReference type="Pfam" id="PF00218">
    <property type="entry name" value="IGPS"/>
    <property type="match status" value="1"/>
</dbReference>
<dbReference type="PANTHER" id="PTHR43418:SF4">
    <property type="entry name" value="MULTIFUNCTIONAL TRYPTOPHAN BIOSYNTHESIS PROTEIN"/>
    <property type="match status" value="1"/>
</dbReference>
<gene>
    <name evidence="17" type="ORF">AC631_01059</name>
</gene>
<evidence type="ECO:0000256" key="9">
    <source>
        <dbReference type="ARBA" id="ARBA00022822"/>
    </source>
</evidence>
<dbReference type="InterPro" id="IPR013798">
    <property type="entry name" value="Indole-3-glycerol_P_synth_dom"/>
</dbReference>
<dbReference type="RefSeq" id="XP_015469264.1">
    <property type="nucleotide sequence ID" value="XM_015609889.1"/>
</dbReference>
<evidence type="ECO:0000313" key="18">
    <source>
        <dbReference type="Proteomes" id="UP000054251"/>
    </source>
</evidence>
<feature type="domain" description="Glutamine amidotransferase" evidence="15">
    <location>
        <begin position="11"/>
        <end position="198"/>
    </location>
</feature>
<comment type="subunit">
    <text evidence="4">Tetramer of two components I and two components II.</text>
</comment>
<reference evidence="17 18" key="1">
    <citation type="submission" date="2015-11" db="EMBL/GenBank/DDBJ databases">
        <title>The genome of Debaryomyces fabryi.</title>
        <authorList>
            <person name="Tafer H."/>
            <person name="Lopandic K."/>
        </authorList>
    </citation>
    <scope>NUCLEOTIDE SEQUENCE [LARGE SCALE GENOMIC DNA]</scope>
    <source>
        <strain evidence="17 18">CBS 789</strain>
    </source>
</reference>
<dbReference type="GO" id="GO:0004425">
    <property type="term" value="F:indole-3-glycerol-phosphate synthase activity"/>
    <property type="evidence" value="ECO:0007669"/>
    <property type="project" value="UniProtKB-EC"/>
</dbReference>
<dbReference type="OrthoDB" id="524799at2759"/>
<dbReference type="CDD" id="cd01743">
    <property type="entry name" value="GATase1_Anthranilate_Synthase"/>
    <property type="match status" value="1"/>
</dbReference>
<dbReference type="FunFam" id="3.40.50.880:FF:000031">
    <property type="entry name" value="Multifunctional tryptophan biosynthesis protein"/>
    <property type="match status" value="1"/>
</dbReference>